<comment type="caution">
    <text evidence="2">The sequence shown here is derived from an EMBL/GenBank/DDBJ whole genome shotgun (WGS) entry which is preliminary data.</text>
</comment>
<reference evidence="3" key="1">
    <citation type="journal article" date="2019" name="Int. J. Syst. Evol. Microbiol.">
        <title>The Global Catalogue of Microorganisms (GCM) 10K type strain sequencing project: providing services to taxonomists for standard genome sequencing and annotation.</title>
        <authorList>
            <consortium name="The Broad Institute Genomics Platform"/>
            <consortium name="The Broad Institute Genome Sequencing Center for Infectious Disease"/>
            <person name="Wu L."/>
            <person name="Ma J."/>
        </authorList>
    </citation>
    <scope>NUCLEOTIDE SEQUENCE [LARGE SCALE GENOMIC DNA]</scope>
    <source>
        <strain evidence="3">JCM 3115</strain>
    </source>
</reference>
<keyword evidence="3" id="KW-1185">Reference proteome</keyword>
<feature type="compositionally biased region" description="Gly residues" evidence="1">
    <location>
        <begin position="1"/>
        <end position="13"/>
    </location>
</feature>
<accession>A0ABQ2R2R8</accession>
<feature type="region of interest" description="Disordered" evidence="1">
    <location>
        <begin position="1"/>
        <end position="49"/>
    </location>
</feature>
<dbReference type="Proteomes" id="UP000611554">
    <property type="component" value="Unassembled WGS sequence"/>
</dbReference>
<dbReference type="EMBL" id="BMQJ01000011">
    <property type="protein sequence ID" value="GGQ09719.1"/>
    <property type="molecule type" value="Genomic_DNA"/>
</dbReference>
<name>A0ABQ2R2R8_9ACTN</name>
<proteinExistence type="predicted"/>
<organism evidence="2 3">
    <name type="scientific">Streptosporangium pseudovulgare</name>
    <dbReference type="NCBI Taxonomy" id="35765"/>
    <lineage>
        <taxon>Bacteria</taxon>
        <taxon>Bacillati</taxon>
        <taxon>Actinomycetota</taxon>
        <taxon>Actinomycetes</taxon>
        <taxon>Streptosporangiales</taxon>
        <taxon>Streptosporangiaceae</taxon>
        <taxon>Streptosporangium</taxon>
    </lineage>
</organism>
<evidence type="ECO:0000313" key="2">
    <source>
        <dbReference type="EMBL" id="GGQ09719.1"/>
    </source>
</evidence>
<feature type="compositionally biased region" description="Gly residues" evidence="1">
    <location>
        <begin position="22"/>
        <end position="39"/>
    </location>
</feature>
<evidence type="ECO:0000313" key="3">
    <source>
        <dbReference type="Proteomes" id="UP000611554"/>
    </source>
</evidence>
<sequence length="73" mass="6916">MGPSGAGPDGGPDGDGRNRAGRGPGSGGRGQAAGPGGRGQAAASPRRVTLMHRTAPYSCTIDSASLTSAAAVP</sequence>
<gene>
    <name evidence="2" type="ORF">GCM10010140_44960</name>
</gene>
<protein>
    <submittedName>
        <fullName evidence="2">Uncharacterized protein</fullName>
    </submittedName>
</protein>
<evidence type="ECO:0000256" key="1">
    <source>
        <dbReference type="SAM" id="MobiDB-lite"/>
    </source>
</evidence>